<keyword evidence="6" id="KW-0808">Transferase</keyword>
<proteinExistence type="inferred from homology"/>
<organism evidence="10">
    <name type="scientific">freshwater metagenome</name>
    <dbReference type="NCBI Taxonomy" id="449393"/>
    <lineage>
        <taxon>unclassified sequences</taxon>
        <taxon>metagenomes</taxon>
        <taxon>ecological metagenomes</taxon>
    </lineage>
</organism>
<dbReference type="EC" id="2.3.3.21" evidence="8"/>
<name>A0A6J6MY12_9ZZZZ</name>
<dbReference type="GO" id="GO:0009097">
    <property type="term" value="P:isoleucine biosynthetic process"/>
    <property type="evidence" value="ECO:0007669"/>
    <property type="project" value="UniProtKB-UniPathway"/>
</dbReference>
<feature type="domain" description="Pyruvate carboxyltransferase" evidence="9">
    <location>
        <begin position="20"/>
        <end position="288"/>
    </location>
</feature>
<dbReference type="InterPro" id="IPR002034">
    <property type="entry name" value="AIPM/Hcit_synth_CS"/>
</dbReference>
<dbReference type="GO" id="GO:0003852">
    <property type="term" value="F:2-isopropylmalate synthase activity"/>
    <property type="evidence" value="ECO:0007669"/>
    <property type="project" value="InterPro"/>
</dbReference>
<evidence type="ECO:0000313" key="10">
    <source>
        <dbReference type="EMBL" id="CAB4678732.1"/>
    </source>
</evidence>
<keyword evidence="5" id="KW-0412">Isoleucine biosynthesis</keyword>
<protein>
    <recommendedName>
        <fullName evidence="3">(R)-citramalate synthase</fullName>
        <ecNumber evidence="8">2.3.3.21</ecNumber>
    </recommendedName>
</protein>
<dbReference type="GO" id="GO:0043714">
    <property type="term" value="F:(R)-citramalate synthase activity"/>
    <property type="evidence" value="ECO:0007669"/>
    <property type="project" value="UniProtKB-EC"/>
</dbReference>
<evidence type="ECO:0000256" key="6">
    <source>
        <dbReference type="ARBA" id="ARBA00022679"/>
    </source>
</evidence>
<sequence length="538" mass="57849">MSTPTENLNTAASGSVARSIEVFDTTLRDGLQVEGVSATVEDKLRIAEQLDFLGVHYIEGGWPGANPKDIEFFARAATELTLSTSTMVAFGSTRRPAGKVDDDATLRNLIDAGTSAVCIVAKSWDYHVLNALQTTLEEGAAMISDSVEFLVGHGRRVLVDMEHFFDGYKANPEFALRALEAAVIKGASHLVLCDTNGGSLPHEVEAIVGAVHRHVGNDVIIGIHCHDDTGCAVANSMAAVRAGARHIQGTLNGLGERTGNCNLTTVIPNLQVKLGLQCLPEGRLDRLTSVSNHVAEVLNRPLNPQAPYVGSSAFAHKAGLHVSAIVRAKDAYEHIDPELVGNGTRFVVSEMAGRATITVKAEELGLSLDGPAINQVIDDLKRLEHEGYHFEAADASLELLMRKATGWQQDFFRVESMRVITDDLPGADFITEATVKVWIGDQRFVNTCEGNGPVNAIDMALRAALSERYPELSKVHLTDYKVRILDGATATGAITRVLIDATNGDRSWTTIGVSCNIIEASWRALEESLVFGLLHSAG</sequence>
<dbReference type="Gene3D" id="3.20.20.70">
    <property type="entry name" value="Aldolase class I"/>
    <property type="match status" value="1"/>
</dbReference>
<dbReference type="SUPFAM" id="SSF51569">
    <property type="entry name" value="Aldolase"/>
    <property type="match status" value="1"/>
</dbReference>
<dbReference type="NCBIfam" id="TIGR00977">
    <property type="entry name" value="citramal_synth"/>
    <property type="match status" value="1"/>
</dbReference>
<dbReference type="UniPathway" id="UPA00047">
    <property type="reaction ID" value="UER00066"/>
</dbReference>
<dbReference type="InterPro" id="IPR000891">
    <property type="entry name" value="PYR_CT"/>
</dbReference>
<keyword evidence="7" id="KW-0100">Branched-chain amino acid biosynthesis</keyword>
<keyword evidence="4" id="KW-0028">Amino-acid biosynthesis</keyword>
<evidence type="ECO:0000256" key="7">
    <source>
        <dbReference type="ARBA" id="ARBA00023304"/>
    </source>
</evidence>
<dbReference type="EMBL" id="CAEZXM010000004">
    <property type="protein sequence ID" value="CAB4678732.1"/>
    <property type="molecule type" value="Genomic_DNA"/>
</dbReference>
<dbReference type="Gene3D" id="1.10.238.260">
    <property type="match status" value="1"/>
</dbReference>
<dbReference type="CDD" id="cd07941">
    <property type="entry name" value="DRE_TIM_LeuA3"/>
    <property type="match status" value="1"/>
</dbReference>
<dbReference type="Pfam" id="PF22617">
    <property type="entry name" value="HCS_D2"/>
    <property type="match status" value="1"/>
</dbReference>
<evidence type="ECO:0000256" key="2">
    <source>
        <dbReference type="ARBA" id="ARBA00006154"/>
    </source>
</evidence>
<dbReference type="PROSITE" id="PS50991">
    <property type="entry name" value="PYR_CT"/>
    <property type="match status" value="1"/>
</dbReference>
<dbReference type="SUPFAM" id="SSF110921">
    <property type="entry name" value="2-isopropylmalate synthase LeuA, allosteric (dimerisation) domain"/>
    <property type="match status" value="1"/>
</dbReference>
<dbReference type="InterPro" id="IPR036230">
    <property type="entry name" value="LeuA_allosteric_dom_sf"/>
</dbReference>
<gene>
    <name evidence="10" type="ORF">UFOPK2366_00055</name>
</gene>
<accession>A0A6J6MY12</accession>
<dbReference type="PROSITE" id="PS00815">
    <property type="entry name" value="AIPM_HOMOCIT_SYNTH_1"/>
    <property type="match status" value="1"/>
</dbReference>
<dbReference type="InterPro" id="IPR005675">
    <property type="entry name" value="Citramal_synthase"/>
</dbReference>
<dbReference type="GO" id="GO:0009098">
    <property type="term" value="P:L-leucine biosynthetic process"/>
    <property type="evidence" value="ECO:0007669"/>
    <property type="project" value="InterPro"/>
</dbReference>
<evidence type="ECO:0000256" key="3">
    <source>
        <dbReference type="ARBA" id="ARBA00022325"/>
    </source>
</evidence>
<reference evidence="10" key="1">
    <citation type="submission" date="2020-05" db="EMBL/GenBank/DDBJ databases">
        <authorList>
            <person name="Chiriac C."/>
            <person name="Salcher M."/>
            <person name="Ghai R."/>
            <person name="Kavagutti S V."/>
        </authorList>
    </citation>
    <scope>NUCLEOTIDE SEQUENCE</scope>
</reference>
<comment type="similarity">
    <text evidence="2">Belongs to the alpha-IPM synthase/homocitrate synthase family.</text>
</comment>
<dbReference type="PANTHER" id="PTHR43538">
    <property type="entry name" value="ALPHA-IPM SYNTHASE/HOMOCITRATE SYNTHASE"/>
    <property type="match status" value="1"/>
</dbReference>
<evidence type="ECO:0000256" key="8">
    <source>
        <dbReference type="ARBA" id="ARBA00034330"/>
    </source>
</evidence>
<dbReference type="PANTHER" id="PTHR43538:SF1">
    <property type="entry name" value="(R)-CITRAMALATE SYNTHASE"/>
    <property type="match status" value="1"/>
</dbReference>
<dbReference type="InterPro" id="IPR013785">
    <property type="entry name" value="Aldolase_TIM"/>
</dbReference>
<evidence type="ECO:0000259" key="9">
    <source>
        <dbReference type="PROSITE" id="PS50991"/>
    </source>
</evidence>
<evidence type="ECO:0000256" key="4">
    <source>
        <dbReference type="ARBA" id="ARBA00022605"/>
    </source>
</evidence>
<dbReference type="InterPro" id="IPR054691">
    <property type="entry name" value="LeuA/HCS_post-cat"/>
</dbReference>
<comment type="pathway">
    <text evidence="1">Amino-acid biosynthesis; L-isoleucine biosynthesis; 2-oxobutanoate from pyruvate: step 1/3.</text>
</comment>
<dbReference type="Pfam" id="PF00682">
    <property type="entry name" value="HMGL-like"/>
    <property type="match status" value="1"/>
</dbReference>
<dbReference type="AlphaFoldDB" id="A0A6J6MY12"/>
<dbReference type="PROSITE" id="PS00816">
    <property type="entry name" value="AIPM_HOMOCIT_SYNTH_2"/>
    <property type="match status" value="1"/>
</dbReference>
<dbReference type="Gene3D" id="3.30.160.270">
    <property type="match status" value="1"/>
</dbReference>
<dbReference type="SMART" id="SM00917">
    <property type="entry name" value="LeuA_dimer"/>
    <property type="match status" value="1"/>
</dbReference>
<evidence type="ECO:0000256" key="1">
    <source>
        <dbReference type="ARBA" id="ARBA00004743"/>
    </source>
</evidence>
<evidence type="ECO:0000256" key="5">
    <source>
        <dbReference type="ARBA" id="ARBA00022624"/>
    </source>
</evidence>
<dbReference type="InterPro" id="IPR013709">
    <property type="entry name" value="2-isopropylmalate_synth_dimer"/>
</dbReference>
<dbReference type="Pfam" id="PF08502">
    <property type="entry name" value="LeuA_dimer"/>
    <property type="match status" value="1"/>
</dbReference>